<dbReference type="EMBL" id="AVPU01000010">
    <property type="protein sequence ID" value="KGM54772.1"/>
    <property type="molecule type" value="Genomic_DNA"/>
</dbReference>
<evidence type="ECO:0000313" key="3">
    <source>
        <dbReference type="Proteomes" id="UP000029998"/>
    </source>
</evidence>
<proteinExistence type="predicted"/>
<dbReference type="AlphaFoldDB" id="A0A0A0F045"/>
<gene>
    <name evidence="2" type="ORF">N800_02600</name>
</gene>
<keyword evidence="1" id="KW-1133">Transmembrane helix</keyword>
<comment type="caution">
    <text evidence="2">The sequence shown here is derived from an EMBL/GenBank/DDBJ whole genome shotgun (WGS) entry which is preliminary data.</text>
</comment>
<sequence>MSAGRAPCAAGDAFGGVIAAPAVWVVMRSPATKWMAWLIAVPAAPLTVVAVLMPGGHGATLSRNLNARQRAASFGT</sequence>
<keyword evidence="1" id="KW-0812">Transmembrane</keyword>
<evidence type="ECO:0000256" key="1">
    <source>
        <dbReference type="SAM" id="Phobius"/>
    </source>
</evidence>
<feature type="transmembrane region" description="Helical" evidence="1">
    <location>
        <begin position="34"/>
        <end position="53"/>
    </location>
</feature>
<dbReference type="RefSeq" id="WP_036136640.1">
    <property type="nucleotide sequence ID" value="NZ_AVPU01000010.1"/>
</dbReference>
<name>A0A0A0F045_9GAMM</name>
<keyword evidence="3" id="KW-1185">Reference proteome</keyword>
<evidence type="ECO:0000313" key="2">
    <source>
        <dbReference type="EMBL" id="KGM54772.1"/>
    </source>
</evidence>
<dbReference type="Proteomes" id="UP000029998">
    <property type="component" value="Unassembled WGS sequence"/>
</dbReference>
<reference evidence="2 3" key="1">
    <citation type="submission" date="2013-08" db="EMBL/GenBank/DDBJ databases">
        <title>Genome sequencing of Lysobacter.</title>
        <authorList>
            <person name="Zhang S."/>
            <person name="Wang G."/>
        </authorList>
    </citation>
    <scope>NUCLEOTIDE SEQUENCE [LARGE SCALE GENOMIC DNA]</scope>
    <source>
        <strain evidence="2 3">GH1-9</strain>
    </source>
</reference>
<protein>
    <submittedName>
        <fullName evidence="2">Uncharacterized protein</fullName>
    </submittedName>
</protein>
<accession>A0A0A0F045</accession>
<keyword evidence="1" id="KW-0472">Membrane</keyword>
<organism evidence="2 3">
    <name type="scientific">Lysobacter daejeonensis GH1-9</name>
    <dbReference type="NCBI Taxonomy" id="1385517"/>
    <lineage>
        <taxon>Bacteria</taxon>
        <taxon>Pseudomonadati</taxon>
        <taxon>Pseudomonadota</taxon>
        <taxon>Gammaproteobacteria</taxon>
        <taxon>Lysobacterales</taxon>
        <taxon>Lysobacteraceae</taxon>
        <taxon>Aerolutibacter</taxon>
    </lineage>
</organism>